<comment type="caution">
    <text evidence="2">The sequence shown here is derived from an EMBL/GenBank/DDBJ whole genome shotgun (WGS) entry which is preliminary data.</text>
</comment>
<dbReference type="STRING" id="1341181.FLJC2902T_30350"/>
<sequence length="325" mass="37651">MTLLSFGDFIDFYHKLKNKGAAFLFSKLFKFSFNERVSSKWDAFESVSDFWVIPEIVKSWNHKISGNEDVIYEEYVTDKYFRNANGLRLLSVGCGEGLHERNFGKSGKFDTIVGVDISPESIANARKKAVEANLKIDYFSGDFRKIEFGDQKFDVVVFNSSLHHFENIPSFLSDCINPLLSENGKVVVFEYCGPNRLQWRTSQLEESNRILKILPSRYKMRIDRKSIKKKVYRPGLLRMLMVDPSEAPDSENLRKGLISNFDELEETELGWNITHLLLKDIAHNFLNDDKETKNLLREIIQKEADFVAINKENDAIFGVYQKRKS</sequence>
<dbReference type="AlphaFoldDB" id="V6SGY2"/>
<dbReference type="PANTHER" id="PTHR43861">
    <property type="entry name" value="TRANS-ACONITATE 2-METHYLTRANSFERASE-RELATED"/>
    <property type="match status" value="1"/>
</dbReference>
<organism evidence="2 3">
    <name type="scientific">Flavobacterium limnosediminis JC2902</name>
    <dbReference type="NCBI Taxonomy" id="1341181"/>
    <lineage>
        <taxon>Bacteria</taxon>
        <taxon>Pseudomonadati</taxon>
        <taxon>Bacteroidota</taxon>
        <taxon>Flavobacteriia</taxon>
        <taxon>Flavobacteriales</taxon>
        <taxon>Flavobacteriaceae</taxon>
        <taxon>Flavobacterium</taxon>
    </lineage>
</organism>
<feature type="domain" description="Methyltransferase type 11" evidence="1">
    <location>
        <begin position="90"/>
        <end position="187"/>
    </location>
</feature>
<dbReference type="Gene3D" id="3.40.50.150">
    <property type="entry name" value="Vaccinia Virus protein VP39"/>
    <property type="match status" value="1"/>
</dbReference>
<reference evidence="2 3" key="1">
    <citation type="submission" date="2013-08" db="EMBL/GenBank/DDBJ databases">
        <title>Flavobacterium limnosediminis JC2902 genome sequencing.</title>
        <authorList>
            <person name="Lee K."/>
            <person name="Yi H."/>
            <person name="Park S."/>
            <person name="Chun J."/>
        </authorList>
    </citation>
    <scope>NUCLEOTIDE SEQUENCE [LARGE SCALE GENOMIC DNA]</scope>
    <source>
        <strain evidence="2 3">JC2902</strain>
    </source>
</reference>
<evidence type="ECO:0000313" key="3">
    <source>
        <dbReference type="Proteomes" id="UP000018004"/>
    </source>
</evidence>
<dbReference type="GO" id="GO:0008757">
    <property type="term" value="F:S-adenosylmethionine-dependent methyltransferase activity"/>
    <property type="evidence" value="ECO:0007669"/>
    <property type="project" value="InterPro"/>
</dbReference>
<gene>
    <name evidence="2" type="ORF">FLJC2902T_30350</name>
</gene>
<dbReference type="InterPro" id="IPR029063">
    <property type="entry name" value="SAM-dependent_MTases_sf"/>
</dbReference>
<dbReference type="RefSeq" id="WP_023580571.1">
    <property type="nucleotide sequence ID" value="NZ_AVGG01000023.1"/>
</dbReference>
<dbReference type="CDD" id="cd02440">
    <property type="entry name" value="AdoMet_MTases"/>
    <property type="match status" value="1"/>
</dbReference>
<protein>
    <submittedName>
        <fullName evidence="2">Methyltransferase family protein</fullName>
    </submittedName>
</protein>
<dbReference type="eggNOG" id="COG2226">
    <property type="taxonomic scope" value="Bacteria"/>
</dbReference>
<name>V6SGY2_9FLAO</name>
<dbReference type="GO" id="GO:0032259">
    <property type="term" value="P:methylation"/>
    <property type="evidence" value="ECO:0007669"/>
    <property type="project" value="UniProtKB-KW"/>
</dbReference>
<dbReference type="OrthoDB" id="1119595at2"/>
<dbReference type="Pfam" id="PF08241">
    <property type="entry name" value="Methyltransf_11"/>
    <property type="match status" value="1"/>
</dbReference>
<dbReference type="InterPro" id="IPR013216">
    <property type="entry name" value="Methyltransf_11"/>
</dbReference>
<evidence type="ECO:0000313" key="2">
    <source>
        <dbReference type="EMBL" id="ESU25841.1"/>
    </source>
</evidence>
<proteinExistence type="predicted"/>
<keyword evidence="2" id="KW-0808">Transferase</keyword>
<keyword evidence="2" id="KW-0489">Methyltransferase</keyword>
<dbReference type="PATRIC" id="fig|1341181.4.peg.2984"/>
<dbReference type="EMBL" id="AVGG01000023">
    <property type="protein sequence ID" value="ESU25841.1"/>
    <property type="molecule type" value="Genomic_DNA"/>
</dbReference>
<dbReference type="Proteomes" id="UP000018004">
    <property type="component" value="Unassembled WGS sequence"/>
</dbReference>
<accession>V6SGY2</accession>
<evidence type="ECO:0000259" key="1">
    <source>
        <dbReference type="Pfam" id="PF08241"/>
    </source>
</evidence>
<dbReference type="SUPFAM" id="SSF53335">
    <property type="entry name" value="S-adenosyl-L-methionine-dependent methyltransferases"/>
    <property type="match status" value="1"/>
</dbReference>
<keyword evidence="3" id="KW-1185">Reference proteome</keyword>